<keyword evidence="1" id="KW-0812">Transmembrane</keyword>
<evidence type="ECO:0000313" key="2">
    <source>
        <dbReference type="EMBL" id="PRX99809.1"/>
    </source>
</evidence>
<name>A0A2T0Q7I9_9ACTN</name>
<proteinExistence type="predicted"/>
<sequence length="153" mass="15696">MTDMRTRRRWGWRAATVLGLLATAAGNGILMVAGVEFPVAIPPGGEANPASARSELVFLLLAALIVLLLRWRWTPALGALLAAMFAAGFWLDPTGLANLTGQAGALAAAGQAVQQLGALTAVLAGLVATAAGYRGARTALRSSGDTRTCTPSR</sequence>
<feature type="transmembrane region" description="Helical" evidence="1">
    <location>
        <begin position="50"/>
        <end position="69"/>
    </location>
</feature>
<protein>
    <submittedName>
        <fullName evidence="2">Uncharacterized protein</fullName>
    </submittedName>
</protein>
<feature type="transmembrane region" description="Helical" evidence="1">
    <location>
        <begin position="112"/>
        <end position="133"/>
    </location>
</feature>
<keyword evidence="3" id="KW-1185">Reference proteome</keyword>
<gene>
    <name evidence="2" type="ORF">CLV72_103416</name>
</gene>
<comment type="caution">
    <text evidence="2">The sequence shown here is derived from an EMBL/GenBank/DDBJ whole genome shotgun (WGS) entry which is preliminary data.</text>
</comment>
<evidence type="ECO:0000256" key="1">
    <source>
        <dbReference type="SAM" id="Phobius"/>
    </source>
</evidence>
<organism evidence="2 3">
    <name type="scientific">Allonocardiopsis opalescens</name>
    <dbReference type="NCBI Taxonomy" id="1144618"/>
    <lineage>
        <taxon>Bacteria</taxon>
        <taxon>Bacillati</taxon>
        <taxon>Actinomycetota</taxon>
        <taxon>Actinomycetes</taxon>
        <taxon>Streptosporangiales</taxon>
        <taxon>Allonocardiopsis</taxon>
    </lineage>
</organism>
<evidence type="ECO:0000313" key="3">
    <source>
        <dbReference type="Proteomes" id="UP000237846"/>
    </source>
</evidence>
<reference evidence="2 3" key="1">
    <citation type="submission" date="2018-03" db="EMBL/GenBank/DDBJ databases">
        <title>Genomic Encyclopedia of Archaeal and Bacterial Type Strains, Phase II (KMG-II): from individual species to whole genera.</title>
        <authorList>
            <person name="Goeker M."/>
        </authorList>
    </citation>
    <scope>NUCLEOTIDE SEQUENCE [LARGE SCALE GENOMIC DNA]</scope>
    <source>
        <strain evidence="2 3">DSM 45601</strain>
    </source>
</reference>
<keyword evidence="1" id="KW-0472">Membrane</keyword>
<feature type="transmembrane region" description="Helical" evidence="1">
    <location>
        <begin position="76"/>
        <end position="92"/>
    </location>
</feature>
<accession>A0A2T0Q7I9</accession>
<dbReference type="Proteomes" id="UP000237846">
    <property type="component" value="Unassembled WGS sequence"/>
</dbReference>
<keyword evidence="1" id="KW-1133">Transmembrane helix</keyword>
<dbReference type="AlphaFoldDB" id="A0A2T0Q7I9"/>
<dbReference type="EMBL" id="PVZC01000003">
    <property type="protein sequence ID" value="PRX99809.1"/>
    <property type="molecule type" value="Genomic_DNA"/>
</dbReference>